<evidence type="ECO:0000313" key="1">
    <source>
        <dbReference type="EMBL" id="PRD50271.1"/>
    </source>
</evidence>
<dbReference type="AlphaFoldDB" id="A0A2S9JC27"/>
<sequence>MKYPEFRALEDRNGGSKADDLLTASITAFCCVARPAKSDAQQLEDLAVPLLALASPRVRRHAAAALSEMPHAPKRLILALAEDDVDISAPLLLRSPVLTPADLVGLIELRGIGHARAIARRTVEDAALLQALRQLHDPAIDRALALQSGLPADKENEPLKPVEAESPRLRETREALRALMRASDAGLSADQALADRLIDAALLDETHTFRTVFTAALDLDGETAERIIGHGLNAELTIALAALGLSAEAAHLVLTGLFGLVHKDLHSLRLFVQSYRQIDQDKAQATVQRWKTEENSQKLRQKLREMAADFERGGTAPGPAKRRVS</sequence>
<evidence type="ECO:0000313" key="2">
    <source>
        <dbReference type="Proteomes" id="UP000238563"/>
    </source>
</evidence>
<dbReference type="RefSeq" id="WP_105737305.1">
    <property type="nucleotide sequence ID" value="NZ_PVBT01000008.1"/>
</dbReference>
<proteinExistence type="predicted"/>
<gene>
    <name evidence="1" type="ORF">C5750_23470</name>
</gene>
<reference evidence="1 2" key="1">
    <citation type="submission" date="2018-02" db="EMBL/GenBank/DDBJ databases">
        <title>The draft genome of Phyllobacterium myrsinacearum DSM5892.</title>
        <authorList>
            <person name="Li L."/>
            <person name="Liu L."/>
            <person name="Zhang X."/>
            <person name="Wang T."/>
        </authorList>
    </citation>
    <scope>NUCLEOTIDE SEQUENCE [LARGE SCALE GENOMIC DNA]</scope>
    <source>
        <strain evidence="1 2">DSM 5892</strain>
    </source>
</reference>
<dbReference type="OrthoDB" id="8437243at2"/>
<keyword evidence="2" id="KW-1185">Reference proteome</keyword>
<dbReference type="EMBL" id="PVBT01000008">
    <property type="protein sequence ID" value="PRD50271.1"/>
    <property type="molecule type" value="Genomic_DNA"/>
</dbReference>
<organism evidence="1 2">
    <name type="scientific">Phyllobacterium myrsinacearum</name>
    <dbReference type="NCBI Taxonomy" id="28101"/>
    <lineage>
        <taxon>Bacteria</taxon>
        <taxon>Pseudomonadati</taxon>
        <taxon>Pseudomonadota</taxon>
        <taxon>Alphaproteobacteria</taxon>
        <taxon>Hyphomicrobiales</taxon>
        <taxon>Phyllobacteriaceae</taxon>
        <taxon>Phyllobacterium</taxon>
    </lineage>
</organism>
<comment type="caution">
    <text evidence="1">The sequence shown here is derived from an EMBL/GenBank/DDBJ whole genome shotgun (WGS) entry which is preliminary data.</text>
</comment>
<protein>
    <submittedName>
        <fullName evidence="1">DUF2336 domain-containing protein</fullName>
    </submittedName>
</protein>
<accession>A0A2S9JC27</accession>
<dbReference type="Proteomes" id="UP000238563">
    <property type="component" value="Unassembled WGS sequence"/>
</dbReference>
<name>A0A2S9JC27_9HYPH</name>